<sequence>MADQQQIGQIDADELEQIQQEATDYLTAAYEDFKHRLCMDYLVLNQKQQTDGGKFEHMKKVLDMIPGNSTVDEIDCKTCLAKAFCWLVVPCIWLNTRSIFEVEANKFAFVVYRSKEGAKTLIYGPGYHILGYNYTLEGIYSFDQEVPNNIIQSSVGDLKIAKVEQGYIMCMEHQGQNVLLGPGIHLITEPMSFIEYKNLDSFFINLGPEKWITIPSGYDGISLNKGKLQILNGGSQHYLSHVAERFIKIVPKTLQTDKIPTDIPSYVHNLTAGDEARIRNNQNYRNNQKQQQQQQKNKKGGRYGENQNQQIQQYSTDIKKVSPNDPSQILKTTTAEGSTVSLDTMMQWRITDTKLAALTAMEILKIGRIGNETDDENDAISASSKNICNLRLTTLRIAKNHLTCMVGSINLAGQSALSTQIKGKYNPDAVADDKQPLVQNNGPSTNFDILETLQGQTSSLKDLINEDLSKIGCICDNICIYKVTPSSEIQAELDKQTRARVDSNTAMIKVQAKKKSCQIDMEMYNRNNLKQAISESQVIKMDAKTYADSKITRANGEAEAIKTVAQARKEEAEKLQEFSIAKHLAITRVAGEVGEKLFSGDSNNVIYGSNPAEILQGIVASVQNQKH</sequence>
<feature type="region of interest" description="Disordered" evidence="1">
    <location>
        <begin position="285"/>
        <end position="304"/>
    </location>
</feature>
<dbReference type="EMBL" id="LDAU01000105">
    <property type="protein sequence ID" value="KRX05749.1"/>
    <property type="molecule type" value="Genomic_DNA"/>
</dbReference>
<evidence type="ECO:0000256" key="1">
    <source>
        <dbReference type="SAM" id="MobiDB-lite"/>
    </source>
</evidence>
<reference evidence="2 3" key="1">
    <citation type="journal article" date="2015" name="Sci. Rep.">
        <title>Genome of the facultative scuticociliatosis pathogen Pseudocohnilembus persalinus provides insight into its virulence through horizontal gene transfer.</title>
        <authorList>
            <person name="Xiong J."/>
            <person name="Wang G."/>
            <person name="Cheng J."/>
            <person name="Tian M."/>
            <person name="Pan X."/>
            <person name="Warren A."/>
            <person name="Jiang C."/>
            <person name="Yuan D."/>
            <person name="Miao W."/>
        </authorList>
    </citation>
    <scope>NUCLEOTIDE SEQUENCE [LARGE SCALE GENOMIC DNA]</scope>
    <source>
        <strain evidence="2">36N120E</strain>
    </source>
</reference>
<dbReference type="InParanoid" id="A0A0V0QV60"/>
<comment type="caution">
    <text evidence="2">The sequence shown here is derived from an EMBL/GenBank/DDBJ whole genome shotgun (WGS) entry which is preliminary data.</text>
</comment>
<evidence type="ECO:0008006" key="4">
    <source>
        <dbReference type="Google" id="ProtNLM"/>
    </source>
</evidence>
<dbReference type="Proteomes" id="UP000054937">
    <property type="component" value="Unassembled WGS sequence"/>
</dbReference>
<evidence type="ECO:0000313" key="2">
    <source>
        <dbReference type="EMBL" id="KRX05749.1"/>
    </source>
</evidence>
<proteinExistence type="predicted"/>
<dbReference type="Gene3D" id="3.30.479.30">
    <property type="entry name" value="Band 7 domain"/>
    <property type="match status" value="1"/>
</dbReference>
<gene>
    <name evidence="2" type="ORF">PPERSA_09889</name>
</gene>
<name>A0A0V0QV60_PSEPJ</name>
<evidence type="ECO:0000313" key="3">
    <source>
        <dbReference type="Proteomes" id="UP000054937"/>
    </source>
</evidence>
<dbReference type="InterPro" id="IPR036013">
    <property type="entry name" value="Band_7/SPFH_dom_sf"/>
</dbReference>
<feature type="compositionally biased region" description="Low complexity" evidence="1">
    <location>
        <begin position="285"/>
        <end position="295"/>
    </location>
</feature>
<accession>A0A0V0QV60</accession>
<protein>
    <recommendedName>
        <fullName evidence="4">Band 7 domain-containing protein</fullName>
    </recommendedName>
</protein>
<keyword evidence="3" id="KW-1185">Reference proteome</keyword>
<organism evidence="2 3">
    <name type="scientific">Pseudocohnilembus persalinus</name>
    <name type="common">Ciliate</name>
    <dbReference type="NCBI Taxonomy" id="266149"/>
    <lineage>
        <taxon>Eukaryota</taxon>
        <taxon>Sar</taxon>
        <taxon>Alveolata</taxon>
        <taxon>Ciliophora</taxon>
        <taxon>Intramacronucleata</taxon>
        <taxon>Oligohymenophorea</taxon>
        <taxon>Scuticociliatia</taxon>
        <taxon>Philasterida</taxon>
        <taxon>Pseudocohnilembidae</taxon>
        <taxon>Pseudocohnilembus</taxon>
    </lineage>
</organism>
<dbReference type="AlphaFoldDB" id="A0A0V0QV60"/>